<sequence>MEGLLDVDVHIGECPTEEIRIARFTGLNMPLAAREFVYDRKIAVIGAKSMNPRGYFDKGVKNMRRFGRDFTLYNNPETRMAGQPGVNGVATARGLAYLYQLTMDGTLLSAEARKALA</sequence>
<dbReference type="InterPro" id="IPR052907">
    <property type="entry name" value="Beta-lactamase/esterase"/>
</dbReference>
<dbReference type="EMBL" id="KZ346483">
    <property type="protein sequence ID" value="PIO69877.1"/>
    <property type="molecule type" value="Genomic_DNA"/>
</dbReference>
<organism evidence="1 2">
    <name type="scientific">Teladorsagia circumcincta</name>
    <name type="common">Brown stomach worm</name>
    <name type="synonym">Ostertagia circumcincta</name>
    <dbReference type="NCBI Taxonomy" id="45464"/>
    <lineage>
        <taxon>Eukaryota</taxon>
        <taxon>Metazoa</taxon>
        <taxon>Ecdysozoa</taxon>
        <taxon>Nematoda</taxon>
        <taxon>Chromadorea</taxon>
        <taxon>Rhabditida</taxon>
        <taxon>Rhabditina</taxon>
        <taxon>Rhabditomorpha</taxon>
        <taxon>Strongyloidea</taxon>
        <taxon>Trichostrongylidae</taxon>
        <taxon>Teladorsagia</taxon>
    </lineage>
</organism>
<dbReference type="PANTHER" id="PTHR43319:SF3">
    <property type="entry name" value="BETA-LACTAMASE-RELATED DOMAIN-CONTAINING PROTEIN"/>
    <property type="match status" value="1"/>
</dbReference>
<evidence type="ECO:0000313" key="2">
    <source>
        <dbReference type="Proteomes" id="UP000230423"/>
    </source>
</evidence>
<dbReference type="InterPro" id="IPR012338">
    <property type="entry name" value="Beta-lactam/transpept-like"/>
</dbReference>
<evidence type="ECO:0000313" key="1">
    <source>
        <dbReference type="EMBL" id="PIO69877.1"/>
    </source>
</evidence>
<accession>A0A2G9UHZ1</accession>
<dbReference type="AlphaFoldDB" id="A0A2G9UHZ1"/>
<dbReference type="PANTHER" id="PTHR43319">
    <property type="entry name" value="BETA-LACTAMASE-RELATED"/>
    <property type="match status" value="1"/>
</dbReference>
<reference evidence="1 2" key="1">
    <citation type="submission" date="2015-09" db="EMBL/GenBank/DDBJ databases">
        <title>Draft genome of the parasitic nematode Teladorsagia circumcincta isolate WARC Sus (inbred).</title>
        <authorList>
            <person name="Mitreva M."/>
        </authorList>
    </citation>
    <scope>NUCLEOTIDE SEQUENCE [LARGE SCALE GENOMIC DNA]</scope>
    <source>
        <strain evidence="1 2">S</strain>
    </source>
</reference>
<proteinExistence type="predicted"/>
<protein>
    <submittedName>
        <fullName evidence="1">Uncharacterized protein</fullName>
    </submittedName>
</protein>
<keyword evidence="2" id="KW-1185">Reference proteome</keyword>
<dbReference type="Proteomes" id="UP000230423">
    <property type="component" value="Unassembled WGS sequence"/>
</dbReference>
<dbReference type="Gene3D" id="3.40.710.10">
    <property type="entry name" value="DD-peptidase/beta-lactamase superfamily"/>
    <property type="match status" value="1"/>
</dbReference>
<gene>
    <name evidence="1" type="ORF">TELCIR_08286</name>
</gene>
<name>A0A2G9UHZ1_TELCI</name>